<feature type="compositionally biased region" description="Pro residues" evidence="2">
    <location>
        <begin position="1"/>
        <end position="19"/>
    </location>
</feature>
<dbReference type="PANTHER" id="PTHR31642:SF270">
    <property type="entry name" value="O-ACYLTRANSFERASE AUSQ"/>
    <property type="match status" value="1"/>
</dbReference>
<dbReference type="InterPro" id="IPR050317">
    <property type="entry name" value="Plant_Fungal_Acyltransferase"/>
</dbReference>
<sequence length="537" mass="55567">MAAAPPPTPPSPRPAPAPAPSAIRLSPLEGFMPRAYVRQIICFPTTASSTTNAAQATDTLSRGLAALARDVPYVLSRVVDNPPGTAPNVAVSAPCLRIEDVFTTHDLPRDSPTYAALEAAHFPPAAFLTPGIIPPAALPPHAPSPPVLLARASRCAGGDGGGILLCVALHHAVADITGLGALLALWAAHCRGGEPAPFDARRVDRGPLFAAAAHSHPDLDPVLTPLPRLLHLATPEELARPAGRSQAGRAGAALSHDDDSAYQTAVFYFARARLRALKEAANAHVAAREAAAAWVSTGDVLSALLWSAILGAGEHEDEGEDEGDGDGDGTRVSTLSFPVQFRAILRPPLPRGFLGAAFMMTATRAPHRGVCRIVRSPAVVETAAAAADPIDAVGLGAVDIPALADAALAIRRAAAAVDDAAVRQVLAHLEARPDGAGAGAPPLVLGLPRYVAGGGSSVSVVSWADQGVYELDWGAAVGRCGAVRLAKMGYERDPIILPRLPGEDGGLEVIMSYERGTMKKLIEGPIMRRFAVLRCLS</sequence>
<name>A0A1W2TG38_ROSNE</name>
<protein>
    <recommendedName>
        <fullName evidence="3">Trichothecene 3-O-acetyltransferase-like N-terminal domain-containing protein</fullName>
    </recommendedName>
</protein>
<reference evidence="4" key="1">
    <citation type="submission" date="2016-03" db="EMBL/GenBank/DDBJ databases">
        <title>Draft genome sequence of Rosellinia necatrix.</title>
        <authorList>
            <person name="Kanematsu S."/>
        </authorList>
    </citation>
    <scope>NUCLEOTIDE SEQUENCE [LARGE SCALE GENOMIC DNA]</scope>
    <source>
        <strain evidence="4">W97</strain>
    </source>
</reference>
<dbReference type="Proteomes" id="UP000054516">
    <property type="component" value="Unassembled WGS sequence"/>
</dbReference>
<dbReference type="GO" id="GO:0016747">
    <property type="term" value="F:acyltransferase activity, transferring groups other than amino-acyl groups"/>
    <property type="evidence" value="ECO:0007669"/>
    <property type="project" value="TreeGrafter"/>
</dbReference>
<dbReference type="OMA" id="GVYELDW"/>
<dbReference type="Pfam" id="PF22664">
    <property type="entry name" value="TRI-like_N"/>
    <property type="match status" value="1"/>
</dbReference>
<proteinExistence type="predicted"/>
<dbReference type="OrthoDB" id="1862401at2759"/>
<feature type="region of interest" description="Disordered" evidence="2">
    <location>
        <begin position="1"/>
        <end position="21"/>
    </location>
</feature>
<evidence type="ECO:0000313" key="4">
    <source>
        <dbReference type="EMBL" id="GAP87063.1"/>
    </source>
</evidence>
<dbReference type="InterPro" id="IPR054710">
    <property type="entry name" value="Tri101-like_N"/>
</dbReference>
<dbReference type="STRING" id="77044.A0A1W2TG38"/>
<dbReference type="Gene3D" id="3.30.559.10">
    <property type="entry name" value="Chloramphenicol acetyltransferase-like domain"/>
    <property type="match status" value="2"/>
</dbReference>
<dbReference type="AlphaFoldDB" id="A0A1W2TG38"/>
<keyword evidence="1" id="KW-0808">Transferase</keyword>
<evidence type="ECO:0000259" key="3">
    <source>
        <dbReference type="Pfam" id="PF22664"/>
    </source>
</evidence>
<evidence type="ECO:0000313" key="5">
    <source>
        <dbReference type="Proteomes" id="UP000054516"/>
    </source>
</evidence>
<feature type="domain" description="Trichothecene 3-O-acetyltransferase-like N-terminal" evidence="3">
    <location>
        <begin position="36"/>
        <end position="190"/>
    </location>
</feature>
<dbReference type="PANTHER" id="PTHR31642">
    <property type="entry name" value="TRICHOTHECENE 3-O-ACETYLTRANSFERASE"/>
    <property type="match status" value="1"/>
</dbReference>
<dbReference type="EMBL" id="DF977470">
    <property type="protein sequence ID" value="GAP87063.1"/>
    <property type="molecule type" value="Genomic_DNA"/>
</dbReference>
<gene>
    <name evidence="4" type="ORF">SAMD00023353_2500750</name>
</gene>
<evidence type="ECO:0000256" key="2">
    <source>
        <dbReference type="SAM" id="MobiDB-lite"/>
    </source>
</evidence>
<accession>A0A1W2TG38</accession>
<dbReference type="InterPro" id="IPR023213">
    <property type="entry name" value="CAT-like_dom_sf"/>
</dbReference>
<organism evidence="4">
    <name type="scientific">Rosellinia necatrix</name>
    <name type="common">White root-rot fungus</name>
    <dbReference type="NCBI Taxonomy" id="77044"/>
    <lineage>
        <taxon>Eukaryota</taxon>
        <taxon>Fungi</taxon>
        <taxon>Dikarya</taxon>
        <taxon>Ascomycota</taxon>
        <taxon>Pezizomycotina</taxon>
        <taxon>Sordariomycetes</taxon>
        <taxon>Xylariomycetidae</taxon>
        <taxon>Xylariales</taxon>
        <taxon>Xylariaceae</taxon>
        <taxon>Rosellinia</taxon>
    </lineage>
</organism>
<evidence type="ECO:0000256" key="1">
    <source>
        <dbReference type="ARBA" id="ARBA00022679"/>
    </source>
</evidence>
<keyword evidence="5" id="KW-1185">Reference proteome</keyword>